<evidence type="ECO:0000256" key="1">
    <source>
        <dbReference type="SAM" id="MobiDB-lite"/>
    </source>
</evidence>
<feature type="compositionally biased region" description="Basic and acidic residues" evidence="1">
    <location>
        <begin position="28"/>
        <end position="73"/>
    </location>
</feature>
<feature type="transmembrane region" description="Helical" evidence="2">
    <location>
        <begin position="6"/>
        <end position="23"/>
    </location>
</feature>
<evidence type="ECO:0000313" key="3">
    <source>
        <dbReference type="EMBL" id="KAA0705602.1"/>
    </source>
</evidence>
<reference evidence="3 4" key="1">
    <citation type="journal article" date="2019" name="Mol. Ecol. Resour.">
        <title>Chromosome-level genome assembly of Triplophysa tibetana, a fish adapted to the harsh high-altitude environment of the Tibetan Plateau.</title>
        <authorList>
            <person name="Yang X."/>
            <person name="Liu H."/>
            <person name="Ma Z."/>
            <person name="Zou Y."/>
            <person name="Zou M."/>
            <person name="Mao Y."/>
            <person name="Li X."/>
            <person name="Wang H."/>
            <person name="Chen T."/>
            <person name="Wang W."/>
            <person name="Yang R."/>
        </authorList>
    </citation>
    <scope>NUCLEOTIDE SEQUENCE [LARGE SCALE GENOMIC DNA]</scope>
    <source>
        <strain evidence="3">TTIB1903HZAU</strain>
        <tissue evidence="3">Muscle</tissue>
    </source>
</reference>
<sequence>MKAVMLWVVPLTYIIVPLFVKALRQEKDTEEENHLMEEKKKKKQEEKKKKEAAQKKAAEQKTKACVSEEKGEGQLEDESLSEKAVLGSDVE</sequence>
<feature type="region of interest" description="Disordered" evidence="1">
    <location>
        <begin position="28"/>
        <end position="91"/>
    </location>
</feature>
<evidence type="ECO:0000313" key="4">
    <source>
        <dbReference type="Proteomes" id="UP000324632"/>
    </source>
</evidence>
<evidence type="ECO:0000256" key="2">
    <source>
        <dbReference type="SAM" id="Phobius"/>
    </source>
</evidence>
<dbReference type="Proteomes" id="UP000324632">
    <property type="component" value="Chromosome 21"/>
</dbReference>
<keyword evidence="2" id="KW-0812">Transmembrane</keyword>
<accession>A0A5A9N6H4</accession>
<dbReference type="EMBL" id="SOYY01000021">
    <property type="protein sequence ID" value="KAA0705602.1"/>
    <property type="molecule type" value="Genomic_DNA"/>
</dbReference>
<name>A0A5A9N6H4_9TELE</name>
<dbReference type="AlphaFoldDB" id="A0A5A9N6H4"/>
<keyword evidence="4" id="KW-1185">Reference proteome</keyword>
<keyword evidence="2" id="KW-0472">Membrane</keyword>
<proteinExistence type="predicted"/>
<protein>
    <submittedName>
        <fullName evidence="3">Uncharacterized protein</fullName>
    </submittedName>
</protein>
<comment type="caution">
    <text evidence="3">The sequence shown here is derived from an EMBL/GenBank/DDBJ whole genome shotgun (WGS) entry which is preliminary data.</text>
</comment>
<gene>
    <name evidence="3" type="ORF">E1301_Tti004364</name>
</gene>
<organism evidence="3 4">
    <name type="scientific">Triplophysa tibetana</name>
    <dbReference type="NCBI Taxonomy" id="1572043"/>
    <lineage>
        <taxon>Eukaryota</taxon>
        <taxon>Metazoa</taxon>
        <taxon>Chordata</taxon>
        <taxon>Craniata</taxon>
        <taxon>Vertebrata</taxon>
        <taxon>Euteleostomi</taxon>
        <taxon>Actinopterygii</taxon>
        <taxon>Neopterygii</taxon>
        <taxon>Teleostei</taxon>
        <taxon>Ostariophysi</taxon>
        <taxon>Cypriniformes</taxon>
        <taxon>Nemacheilidae</taxon>
        <taxon>Triplophysa</taxon>
    </lineage>
</organism>
<keyword evidence="2" id="KW-1133">Transmembrane helix</keyword>